<dbReference type="SUPFAM" id="SSF52113">
    <property type="entry name" value="BRCT domain"/>
    <property type="match status" value="1"/>
</dbReference>
<dbReference type="HAMAP" id="MF_03028">
    <property type="entry name" value="Pescadillo"/>
    <property type="match status" value="1"/>
</dbReference>
<dbReference type="PANTHER" id="PTHR12221">
    <property type="entry name" value="PESCADILLO - RELATED"/>
    <property type="match status" value="1"/>
</dbReference>
<comment type="function">
    <text evidence="4">Required for maturation of ribosomal RNAs and formation of the large ribosomal subunit.</text>
</comment>
<dbReference type="PANTHER" id="PTHR12221:SF6">
    <property type="entry name" value="PESCADILLO HOMOLOG"/>
    <property type="match status" value="1"/>
</dbReference>
<comment type="similarity">
    <text evidence="4">Belongs to the pescadillo family.</text>
</comment>
<feature type="domain" description="BRCT" evidence="6">
    <location>
        <begin position="345"/>
        <end position="439"/>
    </location>
</feature>
<dbReference type="GO" id="GO:0000463">
    <property type="term" value="P:maturation of LSU-rRNA from tricistronic rRNA transcript (SSU-rRNA, 5.8S rRNA, LSU-rRNA)"/>
    <property type="evidence" value="ECO:0007669"/>
    <property type="project" value="UniProtKB-UniRule"/>
</dbReference>
<keyword evidence="3 4" id="KW-0539">Nucleus</keyword>
<evidence type="ECO:0000256" key="3">
    <source>
        <dbReference type="ARBA" id="ARBA00023242"/>
    </source>
</evidence>
<evidence type="ECO:0000313" key="7">
    <source>
        <dbReference type="EMBL" id="EUD65542.1"/>
    </source>
</evidence>
<keyword evidence="1 4" id="KW-0690">Ribosome biogenesis</keyword>
<comment type="subcellular location">
    <subcellularLocation>
        <location evidence="4">Nucleus</location>
        <location evidence="4">Nucleolus</location>
    </subcellularLocation>
    <subcellularLocation>
        <location evidence="4">Nucleus</location>
        <location evidence="4">Nucleoplasm</location>
    </subcellularLocation>
</comment>
<name>W6ZXN7_9APIC</name>
<feature type="region of interest" description="Disordered" evidence="5">
    <location>
        <begin position="305"/>
        <end position="340"/>
    </location>
</feature>
<dbReference type="PROSITE" id="PS50172">
    <property type="entry name" value="BRCT"/>
    <property type="match status" value="1"/>
</dbReference>
<keyword evidence="8" id="KW-1185">Reference proteome</keyword>
<feature type="region of interest" description="Disordered" evidence="5">
    <location>
        <begin position="589"/>
        <end position="621"/>
    </location>
</feature>
<evidence type="ECO:0000313" key="8">
    <source>
        <dbReference type="Proteomes" id="UP000030640"/>
    </source>
</evidence>
<feature type="compositionally biased region" description="Basic and acidic residues" evidence="5">
    <location>
        <begin position="329"/>
        <end position="340"/>
    </location>
</feature>
<dbReference type="InterPro" id="IPR036420">
    <property type="entry name" value="BRCT_dom_sf"/>
</dbReference>
<dbReference type="InterPro" id="IPR001357">
    <property type="entry name" value="BRCT_dom"/>
</dbReference>
<evidence type="ECO:0000256" key="2">
    <source>
        <dbReference type="ARBA" id="ARBA00022552"/>
    </source>
</evidence>
<dbReference type="InterPro" id="IPR010613">
    <property type="entry name" value="PES"/>
</dbReference>
<dbReference type="AlphaFoldDB" id="W6ZXN7"/>
<dbReference type="EMBL" id="KI965478">
    <property type="protein sequence ID" value="EUD65542.1"/>
    <property type="molecule type" value="Genomic_DNA"/>
</dbReference>
<proteinExistence type="inferred from homology"/>
<dbReference type="GO" id="GO:0070545">
    <property type="term" value="C:PeBoW complex"/>
    <property type="evidence" value="ECO:0007669"/>
    <property type="project" value="TreeGrafter"/>
</dbReference>
<feature type="compositionally biased region" description="Basic and acidic residues" evidence="5">
    <location>
        <begin position="495"/>
        <end position="504"/>
    </location>
</feature>
<evidence type="ECO:0000259" key="6">
    <source>
        <dbReference type="PROSITE" id="PS50172"/>
    </source>
</evidence>
<evidence type="ECO:0000256" key="1">
    <source>
        <dbReference type="ARBA" id="ARBA00022517"/>
    </source>
</evidence>
<dbReference type="OrthoDB" id="10264910at2759"/>
<feature type="compositionally biased region" description="Basic residues" evidence="5">
    <location>
        <begin position="594"/>
        <end position="612"/>
    </location>
</feature>
<accession>W6ZXN7</accession>
<dbReference type="GO" id="GO:0000466">
    <property type="term" value="P:maturation of 5.8S rRNA from tricistronic rRNA transcript (SSU-rRNA, 5.8S rRNA, LSU-rRNA)"/>
    <property type="evidence" value="ECO:0007669"/>
    <property type="project" value="UniProtKB-UniRule"/>
</dbReference>
<dbReference type="GO" id="GO:0005654">
    <property type="term" value="C:nucleoplasm"/>
    <property type="evidence" value="ECO:0007669"/>
    <property type="project" value="UniProtKB-SubCell"/>
</dbReference>
<dbReference type="Gene3D" id="3.40.50.10190">
    <property type="entry name" value="BRCT domain"/>
    <property type="match status" value="1"/>
</dbReference>
<dbReference type="RefSeq" id="XP_008817855.1">
    <property type="nucleotide sequence ID" value="XM_008819633.1"/>
</dbReference>
<dbReference type="GeneID" id="20039322"/>
<organism evidence="7 8">
    <name type="scientific">Plasmodium inui San Antonio 1</name>
    <dbReference type="NCBI Taxonomy" id="1237626"/>
    <lineage>
        <taxon>Eukaryota</taxon>
        <taxon>Sar</taxon>
        <taxon>Alveolata</taxon>
        <taxon>Apicomplexa</taxon>
        <taxon>Aconoidasida</taxon>
        <taxon>Haemosporida</taxon>
        <taxon>Plasmodiidae</taxon>
        <taxon>Plasmodium</taxon>
        <taxon>Plasmodium (Plasmodium)</taxon>
    </lineage>
</organism>
<gene>
    <name evidence="7" type="ORF">C922_04048</name>
</gene>
<feature type="region of interest" description="Disordered" evidence="5">
    <location>
        <begin position="477"/>
        <end position="504"/>
    </location>
</feature>
<dbReference type="GO" id="GO:0030687">
    <property type="term" value="C:preribosome, large subunit precursor"/>
    <property type="evidence" value="ECO:0007669"/>
    <property type="project" value="UniProtKB-UniRule"/>
</dbReference>
<evidence type="ECO:0000256" key="4">
    <source>
        <dbReference type="HAMAP-Rule" id="MF_03028"/>
    </source>
</evidence>
<dbReference type="GO" id="GO:0003723">
    <property type="term" value="F:RNA binding"/>
    <property type="evidence" value="ECO:0007669"/>
    <property type="project" value="TreeGrafter"/>
</dbReference>
<protein>
    <recommendedName>
        <fullName evidence="4">Pescadillo homolog</fullName>
    </recommendedName>
</protein>
<dbReference type="GO" id="GO:0043021">
    <property type="term" value="F:ribonucleoprotein complex binding"/>
    <property type="evidence" value="ECO:0007669"/>
    <property type="project" value="UniProtKB-UniRule"/>
</dbReference>
<dbReference type="VEuPathDB" id="PlasmoDB:C922_04048"/>
<evidence type="ECO:0000256" key="5">
    <source>
        <dbReference type="SAM" id="MobiDB-lite"/>
    </source>
</evidence>
<reference evidence="7 8" key="1">
    <citation type="submission" date="2013-02" db="EMBL/GenBank/DDBJ databases">
        <title>The Genome Sequence of Plasmodium inui San Antonio 1.</title>
        <authorList>
            <consortium name="The Broad Institute Genome Sequencing Platform"/>
            <consortium name="The Broad Institute Genome Sequencing Center for Infectious Disease"/>
            <person name="Neafsey D."/>
            <person name="Cheeseman I."/>
            <person name="Volkman S."/>
            <person name="Adams J."/>
            <person name="Walker B."/>
            <person name="Young S.K."/>
            <person name="Zeng Q."/>
            <person name="Gargeya S."/>
            <person name="Fitzgerald M."/>
            <person name="Haas B."/>
            <person name="Abouelleil A."/>
            <person name="Alvarado L."/>
            <person name="Arachchi H.M."/>
            <person name="Berlin A.M."/>
            <person name="Chapman S.B."/>
            <person name="Dewar J."/>
            <person name="Goldberg J."/>
            <person name="Griggs A."/>
            <person name="Gujja S."/>
            <person name="Hansen M."/>
            <person name="Howarth C."/>
            <person name="Imamovic A."/>
            <person name="Larimer J."/>
            <person name="McCowan C."/>
            <person name="Murphy C."/>
            <person name="Neiman D."/>
            <person name="Pearson M."/>
            <person name="Priest M."/>
            <person name="Roberts A."/>
            <person name="Saif S."/>
            <person name="Shea T."/>
            <person name="Sisk P."/>
            <person name="Sykes S."/>
            <person name="Wortman J."/>
            <person name="Nusbaum C."/>
            <person name="Birren B."/>
        </authorList>
    </citation>
    <scope>NUCLEOTIDE SEQUENCE [LARGE SCALE GENOMIC DNA]</scope>
    <source>
        <strain evidence="7 8">San Antonio 1</strain>
    </source>
</reference>
<sequence length="621" mass="73000">MHIHKLRKKAKKKKEGKYLTKRSILKKLYLKEEEFQKLCIFKGIYPKDFKEIPLKLRSKFYKQKVYYSKNDFHKLSHEKIIQDFRKITTWVKKYKKYKVGLEDEEKCKNLIKNFPQYTLDHIIKERFPVFSYAIEELDDALSAVVAYSLLPSNEKIGILNRFVTNCEVIKNHFHYYVYKTNRIKKGFITVKGYYLQAEILQKKVTWLIPHTFTPYLDKTIDFSIITTFIEYYISLLKFVLYKLYKMHNMTYPPEQSELLKGEKLRHLSYDECLISLCKEMFGSQKGQLGESNQGEENSLTLDSVPQVGEQGQSENHHEGVKPRSLPSNQREEEEIKHDIDEQNDTLKELFKNQVYYIHTEMPLDILSIIILSCGGSIGWNSPYSPYELGDQRITHEILEPYGQGKQMGQQKMEKMYVQPQYIFDCLNRKKILPCSDYSVDVKNLPVHLSPFIEDDNFKNFVKKEEYAINKLLNEEAEKNGQNSDAEETTNCEHGQANKDDELLKSDDEISKEKLILLRNACLNNQMELEDEDNYVPVGETSMEAAQKAKEMQSAQTRENIQRHKIALSKKKRKLYTRIERAERKQKMTLDKFINKARGKNLHGGAKKKKKLTRGRDEGSTK</sequence>
<dbReference type="Proteomes" id="UP000030640">
    <property type="component" value="Unassembled WGS sequence"/>
</dbReference>
<dbReference type="Pfam" id="PF06732">
    <property type="entry name" value="Pescadillo_N"/>
    <property type="match status" value="1"/>
</dbReference>
<keyword evidence="2 4" id="KW-0698">rRNA processing</keyword>